<evidence type="ECO:0000256" key="3">
    <source>
        <dbReference type="ARBA" id="ARBA00023125"/>
    </source>
</evidence>
<reference evidence="5 6" key="1">
    <citation type="submission" date="2020-04" db="EMBL/GenBank/DDBJ databases">
        <authorList>
            <person name="De Canck E."/>
        </authorList>
    </citation>
    <scope>NUCLEOTIDE SEQUENCE [LARGE SCALE GENOMIC DNA]</scope>
    <source>
        <strain evidence="5 6">LMG 28138</strain>
    </source>
</reference>
<sequence>MSVLDAVKARGATRLANRLLAELRQMFGFALVREIVATDPTGGIEKKHVGGQEQERERVLSEADIRALPTKLADANLLKATLHAVWVMLATLARIGELTRARRADIDLATGTWVIPADHSRTRRNIRYI</sequence>
<dbReference type="AlphaFoldDB" id="A0A6S7CUG3"/>
<dbReference type="PANTHER" id="PTHR30629">
    <property type="entry name" value="PROPHAGE INTEGRASE"/>
    <property type="match status" value="1"/>
</dbReference>
<evidence type="ECO:0000256" key="4">
    <source>
        <dbReference type="ARBA" id="ARBA00023172"/>
    </source>
</evidence>
<keyword evidence="3" id="KW-0238">DNA-binding</keyword>
<comment type="similarity">
    <text evidence="1">Belongs to the 'phage' integrase family.</text>
</comment>
<dbReference type="Gene3D" id="1.10.443.10">
    <property type="entry name" value="Intergrase catalytic core"/>
    <property type="match status" value="1"/>
</dbReference>
<dbReference type="Proteomes" id="UP000494115">
    <property type="component" value="Unassembled WGS sequence"/>
</dbReference>
<dbReference type="Gene3D" id="1.10.150.130">
    <property type="match status" value="1"/>
</dbReference>
<dbReference type="GO" id="GO:0015074">
    <property type="term" value="P:DNA integration"/>
    <property type="evidence" value="ECO:0007669"/>
    <property type="project" value="UniProtKB-KW"/>
</dbReference>
<dbReference type="GO" id="GO:0006310">
    <property type="term" value="P:DNA recombination"/>
    <property type="evidence" value="ECO:0007669"/>
    <property type="project" value="UniProtKB-KW"/>
</dbReference>
<evidence type="ECO:0000256" key="1">
    <source>
        <dbReference type="ARBA" id="ARBA00008857"/>
    </source>
</evidence>
<accession>A0A6S7CUG3</accession>
<dbReference type="GO" id="GO:0003677">
    <property type="term" value="F:DNA binding"/>
    <property type="evidence" value="ECO:0007669"/>
    <property type="project" value="UniProtKB-KW"/>
</dbReference>
<dbReference type="SUPFAM" id="SSF56349">
    <property type="entry name" value="DNA breaking-rejoining enzymes"/>
    <property type="match status" value="1"/>
</dbReference>
<dbReference type="InterPro" id="IPR050808">
    <property type="entry name" value="Phage_Integrase"/>
</dbReference>
<evidence type="ECO:0000313" key="6">
    <source>
        <dbReference type="Proteomes" id="UP000494115"/>
    </source>
</evidence>
<keyword evidence="6" id="KW-1185">Reference proteome</keyword>
<organism evidence="5 6">
    <name type="scientific">Pararobbsia alpina</name>
    <dbReference type="NCBI Taxonomy" id="621374"/>
    <lineage>
        <taxon>Bacteria</taxon>
        <taxon>Pseudomonadati</taxon>
        <taxon>Pseudomonadota</taxon>
        <taxon>Betaproteobacteria</taxon>
        <taxon>Burkholderiales</taxon>
        <taxon>Burkholderiaceae</taxon>
        <taxon>Pararobbsia</taxon>
    </lineage>
</organism>
<dbReference type="InterPro" id="IPR013762">
    <property type="entry name" value="Integrase-like_cat_sf"/>
</dbReference>
<dbReference type="PANTHER" id="PTHR30629:SF2">
    <property type="entry name" value="PROPHAGE INTEGRASE INTS-RELATED"/>
    <property type="match status" value="1"/>
</dbReference>
<keyword evidence="2" id="KW-0229">DNA integration</keyword>
<evidence type="ECO:0000313" key="5">
    <source>
        <dbReference type="EMBL" id="CAB3798010.1"/>
    </source>
</evidence>
<protein>
    <recommendedName>
        <fullName evidence="7">Prophage integrase IntA</fullName>
    </recommendedName>
</protein>
<dbReference type="RefSeq" id="WP_246257784.1">
    <property type="nucleotide sequence ID" value="NZ_CADIKM010000028.1"/>
</dbReference>
<proteinExistence type="inferred from homology"/>
<dbReference type="EMBL" id="CADIKM010000028">
    <property type="protein sequence ID" value="CAB3798010.1"/>
    <property type="molecule type" value="Genomic_DNA"/>
</dbReference>
<evidence type="ECO:0008006" key="7">
    <source>
        <dbReference type="Google" id="ProtNLM"/>
    </source>
</evidence>
<dbReference type="InterPro" id="IPR010998">
    <property type="entry name" value="Integrase_recombinase_N"/>
</dbReference>
<evidence type="ECO:0000256" key="2">
    <source>
        <dbReference type="ARBA" id="ARBA00022908"/>
    </source>
</evidence>
<keyword evidence="4" id="KW-0233">DNA recombination</keyword>
<gene>
    <name evidence="5" type="ORF">LMG28138_04359</name>
</gene>
<name>A0A6S7CUG3_9BURK</name>
<dbReference type="InterPro" id="IPR011010">
    <property type="entry name" value="DNA_brk_join_enz"/>
</dbReference>